<feature type="coiled-coil region" evidence="8">
    <location>
        <begin position="100"/>
        <end position="127"/>
    </location>
</feature>
<reference evidence="11 12" key="1">
    <citation type="submission" date="2018-09" db="EMBL/GenBank/DDBJ databases">
        <title>Murine metabolic-syndrome-specific gut microbial biobank.</title>
        <authorList>
            <person name="Liu C."/>
        </authorList>
    </citation>
    <scope>NUCLEOTIDE SEQUENCE [LARGE SCALE GENOMIC DNA]</scope>
    <source>
        <strain evidence="11 12">0.1xD8-82</strain>
    </source>
</reference>
<evidence type="ECO:0000256" key="8">
    <source>
        <dbReference type="SAM" id="Coils"/>
    </source>
</evidence>
<dbReference type="InterPro" id="IPR005467">
    <property type="entry name" value="His_kinase_dom"/>
</dbReference>
<dbReference type="GO" id="GO:0016036">
    <property type="term" value="P:cellular response to phosphate starvation"/>
    <property type="evidence" value="ECO:0007669"/>
    <property type="project" value="TreeGrafter"/>
</dbReference>
<accession>A0A3A9AEJ0</accession>
<dbReference type="SUPFAM" id="SSF47384">
    <property type="entry name" value="Homodimeric domain of signal transducing histidine kinase"/>
    <property type="match status" value="1"/>
</dbReference>
<feature type="transmembrane region" description="Helical" evidence="9">
    <location>
        <begin position="12"/>
        <end position="33"/>
    </location>
</feature>
<dbReference type="OrthoDB" id="9773956at2"/>
<dbReference type="InterPro" id="IPR036890">
    <property type="entry name" value="HATPase_C_sf"/>
</dbReference>
<evidence type="ECO:0000256" key="7">
    <source>
        <dbReference type="ARBA" id="ARBA00023012"/>
    </source>
</evidence>
<dbReference type="PROSITE" id="PS50109">
    <property type="entry name" value="HIS_KIN"/>
    <property type="match status" value="1"/>
</dbReference>
<evidence type="ECO:0000256" key="5">
    <source>
        <dbReference type="ARBA" id="ARBA00022679"/>
    </source>
</evidence>
<keyword evidence="7" id="KW-0902">Two-component regulatory system</keyword>
<dbReference type="Gene3D" id="3.30.565.10">
    <property type="entry name" value="Histidine kinase-like ATPase, C-terminal domain"/>
    <property type="match status" value="1"/>
</dbReference>
<dbReference type="CDD" id="cd00075">
    <property type="entry name" value="HATPase"/>
    <property type="match status" value="1"/>
</dbReference>
<name>A0A3A9AEJ0_9FIRM</name>
<dbReference type="GO" id="GO:0004721">
    <property type="term" value="F:phosphoprotein phosphatase activity"/>
    <property type="evidence" value="ECO:0007669"/>
    <property type="project" value="TreeGrafter"/>
</dbReference>
<dbReference type="InterPro" id="IPR003661">
    <property type="entry name" value="HisK_dim/P_dom"/>
</dbReference>
<dbReference type="CDD" id="cd00082">
    <property type="entry name" value="HisKA"/>
    <property type="match status" value="1"/>
</dbReference>
<dbReference type="FunFam" id="3.30.565.10:FF:000006">
    <property type="entry name" value="Sensor histidine kinase WalK"/>
    <property type="match status" value="1"/>
</dbReference>
<evidence type="ECO:0000259" key="10">
    <source>
        <dbReference type="PROSITE" id="PS50109"/>
    </source>
</evidence>
<proteinExistence type="predicted"/>
<comment type="subcellular location">
    <subcellularLocation>
        <location evidence="2">Membrane</location>
    </subcellularLocation>
</comment>
<dbReference type="PRINTS" id="PR00344">
    <property type="entry name" value="BCTRLSENSOR"/>
</dbReference>
<keyword evidence="4" id="KW-0597">Phosphoprotein</keyword>
<comment type="catalytic activity">
    <reaction evidence="1">
        <text>ATP + protein L-histidine = ADP + protein N-phospho-L-histidine.</text>
        <dbReference type="EC" id="2.7.13.3"/>
    </reaction>
</comment>
<dbReference type="PANTHER" id="PTHR45453:SF1">
    <property type="entry name" value="PHOSPHATE REGULON SENSOR PROTEIN PHOR"/>
    <property type="match status" value="1"/>
</dbReference>
<evidence type="ECO:0000313" key="11">
    <source>
        <dbReference type="EMBL" id="RKI89807.1"/>
    </source>
</evidence>
<dbReference type="SMART" id="SM00387">
    <property type="entry name" value="HATPase_c"/>
    <property type="match status" value="1"/>
</dbReference>
<dbReference type="InterPro" id="IPR003594">
    <property type="entry name" value="HATPase_dom"/>
</dbReference>
<feature type="domain" description="Histidine kinase" evidence="10">
    <location>
        <begin position="130"/>
        <end position="343"/>
    </location>
</feature>
<dbReference type="InterPro" id="IPR050351">
    <property type="entry name" value="BphY/WalK/GraS-like"/>
</dbReference>
<dbReference type="Pfam" id="PF00512">
    <property type="entry name" value="HisKA"/>
    <property type="match status" value="1"/>
</dbReference>
<dbReference type="Proteomes" id="UP000280696">
    <property type="component" value="Unassembled WGS sequence"/>
</dbReference>
<dbReference type="Gene3D" id="1.10.287.130">
    <property type="match status" value="1"/>
</dbReference>
<keyword evidence="5" id="KW-0808">Transferase</keyword>
<dbReference type="GO" id="GO:0000155">
    <property type="term" value="F:phosphorelay sensor kinase activity"/>
    <property type="evidence" value="ECO:0007669"/>
    <property type="project" value="InterPro"/>
</dbReference>
<dbReference type="SUPFAM" id="SSF55874">
    <property type="entry name" value="ATPase domain of HSP90 chaperone/DNA topoisomerase II/histidine kinase"/>
    <property type="match status" value="1"/>
</dbReference>
<evidence type="ECO:0000256" key="3">
    <source>
        <dbReference type="ARBA" id="ARBA00012438"/>
    </source>
</evidence>
<sequence>MKKVQLSLSGIFQLIGAGVTITIPALCIGVFFATQNVTTAIVCLITTAALSIWAFILVKVLQNRLAHFTDDVCQTIDAMMQGETTPRMIFDNDTLLDRINHQLNRLYQMLQANKKIIEEQRADLQGMISDISHQVKTPTTNLKMAAATLLEQELSREQQVEYLQSMNVQLDKLDFLMGAMVKSSRLEAGVISLDKQQVPIYETLAIALGSIFLKAEEKHLKVTVDCPDDLLVPHDPKWTAEALFNILENAVKYTPAEGTIQVAVVRWEACTKIDITDTGRGIPESHQATIFKRFYREPEVHSIEGIGIGLYLTREIISKQNGRIKITSAVGTGTTFTIFLPND</sequence>
<gene>
    <name evidence="11" type="ORF">D7V94_16655</name>
</gene>
<keyword evidence="9" id="KW-0812">Transmembrane</keyword>
<evidence type="ECO:0000256" key="4">
    <source>
        <dbReference type="ARBA" id="ARBA00022553"/>
    </source>
</evidence>
<evidence type="ECO:0000313" key="12">
    <source>
        <dbReference type="Proteomes" id="UP000280696"/>
    </source>
</evidence>
<evidence type="ECO:0000256" key="2">
    <source>
        <dbReference type="ARBA" id="ARBA00004370"/>
    </source>
</evidence>
<keyword evidence="9" id="KW-1133">Transmembrane helix</keyword>
<evidence type="ECO:0000256" key="9">
    <source>
        <dbReference type="SAM" id="Phobius"/>
    </source>
</evidence>
<organism evidence="11 12">
    <name type="scientific">Parablautia intestinalis</name>
    <dbReference type="NCBI Taxonomy" id="2320100"/>
    <lineage>
        <taxon>Bacteria</taxon>
        <taxon>Bacillati</taxon>
        <taxon>Bacillota</taxon>
        <taxon>Clostridia</taxon>
        <taxon>Lachnospirales</taxon>
        <taxon>Lachnospiraceae</taxon>
        <taxon>Parablautia</taxon>
    </lineage>
</organism>
<keyword evidence="12" id="KW-1185">Reference proteome</keyword>
<dbReference type="RefSeq" id="WP_120471456.1">
    <property type="nucleotide sequence ID" value="NZ_RAYQ01000019.1"/>
</dbReference>
<comment type="caution">
    <text evidence="11">The sequence shown here is derived from an EMBL/GenBank/DDBJ whole genome shotgun (WGS) entry which is preliminary data.</text>
</comment>
<dbReference type="EC" id="2.7.13.3" evidence="3"/>
<protein>
    <recommendedName>
        <fullName evidence="3">histidine kinase</fullName>
        <ecNumber evidence="3">2.7.13.3</ecNumber>
    </recommendedName>
</protein>
<evidence type="ECO:0000256" key="6">
    <source>
        <dbReference type="ARBA" id="ARBA00022777"/>
    </source>
</evidence>
<dbReference type="EMBL" id="RAYQ01000019">
    <property type="protein sequence ID" value="RKI89807.1"/>
    <property type="molecule type" value="Genomic_DNA"/>
</dbReference>
<dbReference type="InterPro" id="IPR004358">
    <property type="entry name" value="Sig_transdc_His_kin-like_C"/>
</dbReference>
<dbReference type="InterPro" id="IPR036097">
    <property type="entry name" value="HisK_dim/P_sf"/>
</dbReference>
<dbReference type="GO" id="GO:0005886">
    <property type="term" value="C:plasma membrane"/>
    <property type="evidence" value="ECO:0007669"/>
    <property type="project" value="TreeGrafter"/>
</dbReference>
<feature type="transmembrane region" description="Helical" evidence="9">
    <location>
        <begin position="39"/>
        <end position="58"/>
    </location>
</feature>
<dbReference type="Pfam" id="PF02518">
    <property type="entry name" value="HATPase_c"/>
    <property type="match status" value="1"/>
</dbReference>
<dbReference type="PANTHER" id="PTHR45453">
    <property type="entry name" value="PHOSPHATE REGULON SENSOR PROTEIN PHOR"/>
    <property type="match status" value="1"/>
</dbReference>
<evidence type="ECO:0000256" key="1">
    <source>
        <dbReference type="ARBA" id="ARBA00000085"/>
    </source>
</evidence>
<dbReference type="SMART" id="SM00388">
    <property type="entry name" value="HisKA"/>
    <property type="match status" value="1"/>
</dbReference>
<dbReference type="AlphaFoldDB" id="A0A3A9AEJ0"/>
<keyword evidence="9" id="KW-0472">Membrane</keyword>
<keyword evidence="6 11" id="KW-0418">Kinase</keyword>
<keyword evidence="8" id="KW-0175">Coiled coil</keyword>